<organism evidence="3 4">
    <name type="scientific">Penicillium solitum</name>
    <dbReference type="NCBI Taxonomy" id="60172"/>
    <lineage>
        <taxon>Eukaryota</taxon>
        <taxon>Fungi</taxon>
        <taxon>Dikarya</taxon>
        <taxon>Ascomycota</taxon>
        <taxon>Pezizomycotina</taxon>
        <taxon>Eurotiomycetes</taxon>
        <taxon>Eurotiomycetidae</taxon>
        <taxon>Eurotiales</taxon>
        <taxon>Aspergillaceae</taxon>
        <taxon>Penicillium</taxon>
    </lineage>
</organism>
<keyword evidence="2" id="KW-0812">Transmembrane</keyword>
<dbReference type="EMBL" id="MDYO01000016">
    <property type="protein sequence ID" value="OQD96281.1"/>
    <property type="molecule type" value="Genomic_DNA"/>
</dbReference>
<evidence type="ECO:0000313" key="3">
    <source>
        <dbReference type="EMBL" id="OQD96281.1"/>
    </source>
</evidence>
<comment type="caution">
    <text evidence="3">The sequence shown here is derived from an EMBL/GenBank/DDBJ whole genome shotgun (WGS) entry which is preliminary data.</text>
</comment>
<accession>A0A1V6R4L9</accession>
<dbReference type="Proteomes" id="UP000191612">
    <property type="component" value="Unassembled WGS sequence"/>
</dbReference>
<evidence type="ECO:0000313" key="4">
    <source>
        <dbReference type="Proteomes" id="UP000191612"/>
    </source>
</evidence>
<sequence length="126" mass="13921">MTTEENTQQFPPPTTDTYKQVIAARPTPIERGNGDCTLQVDGQDCTLETSDRDCTLEVDRRAEDSNKEAVNHNQVAADESGNGGPELSTPVQRKWRTHRKSYICGGISIVVLLIVVIVPTLMTIKH</sequence>
<feature type="transmembrane region" description="Helical" evidence="2">
    <location>
        <begin position="102"/>
        <end position="124"/>
    </location>
</feature>
<dbReference type="AlphaFoldDB" id="A0A1V6R4L9"/>
<feature type="region of interest" description="Disordered" evidence="1">
    <location>
        <begin position="62"/>
        <end position="91"/>
    </location>
</feature>
<keyword evidence="4" id="KW-1185">Reference proteome</keyword>
<proteinExistence type="predicted"/>
<dbReference type="OrthoDB" id="4361335at2759"/>
<gene>
    <name evidence="3" type="ORF">PENSOL_c016G03462</name>
</gene>
<evidence type="ECO:0000256" key="2">
    <source>
        <dbReference type="SAM" id="Phobius"/>
    </source>
</evidence>
<reference evidence="4" key="1">
    <citation type="journal article" date="2017" name="Nat. Microbiol.">
        <title>Global analysis of biosynthetic gene clusters reveals vast potential of secondary metabolite production in Penicillium species.</title>
        <authorList>
            <person name="Nielsen J.C."/>
            <person name="Grijseels S."/>
            <person name="Prigent S."/>
            <person name="Ji B."/>
            <person name="Dainat J."/>
            <person name="Nielsen K.F."/>
            <person name="Frisvad J.C."/>
            <person name="Workman M."/>
            <person name="Nielsen J."/>
        </authorList>
    </citation>
    <scope>NUCLEOTIDE SEQUENCE [LARGE SCALE GENOMIC DNA]</scope>
    <source>
        <strain evidence="4">IBT 29525</strain>
    </source>
</reference>
<evidence type="ECO:0000256" key="1">
    <source>
        <dbReference type="SAM" id="MobiDB-lite"/>
    </source>
</evidence>
<name>A0A1V6R4L9_9EURO</name>
<protein>
    <submittedName>
        <fullName evidence="3">Uncharacterized protein</fullName>
    </submittedName>
</protein>
<keyword evidence="2" id="KW-0472">Membrane</keyword>
<keyword evidence="2" id="KW-1133">Transmembrane helix</keyword>